<keyword evidence="1" id="KW-1133">Transmembrane helix</keyword>
<dbReference type="EMBL" id="CACRUC010000020">
    <property type="protein sequence ID" value="VYU38034.1"/>
    <property type="molecule type" value="Genomic_DNA"/>
</dbReference>
<feature type="transmembrane region" description="Helical" evidence="1">
    <location>
        <begin position="59"/>
        <end position="79"/>
    </location>
</feature>
<keyword evidence="1" id="KW-0472">Membrane</keyword>
<sequence>MIRLSIQDIYRYFLYIIFFLNLSFFNIFSDLTYAIQRLSVYLTFLLLIIYSLQKRKSKVTAFTSITIFLFFLLVTFNLFRQGVPVNGFLLFSQKIFLLRNFSFILLVFPISEILNSKHSLNFLKVVFLLGMLAILFRSFIWFSYNYAGLNIAPGIIAERGINWTRYGAVRLQALFLDGYVLSYLLCKLFLTDSKNKLLYSIFLFIVLFYEGIIYASRSQLIGFGVMFLTVYIFKNSNSLNKLLKFLLLSLASCGAIVSPLYNRFLDSFAVTNSDYGAGTLVRIVGRKYYHEIWDQRKLLGFGITIDGNIFNGWKYYISDLGIIRILYQFGIIGFIICLMPILYGCRAGFKSRVNFEGMLLLSLSIFVLITSFASQNLYDYSRIMLLPLLLGLANVISTTKINKETI</sequence>
<feature type="transmembrane region" description="Helical" evidence="1">
    <location>
        <begin position="197"/>
        <end position="214"/>
    </location>
</feature>
<dbReference type="AlphaFoldDB" id="A0A6N3EDK5"/>
<accession>A0A6N3EDK5</accession>
<evidence type="ECO:0000256" key="1">
    <source>
        <dbReference type="SAM" id="Phobius"/>
    </source>
</evidence>
<keyword evidence="1" id="KW-0812">Transmembrane</keyword>
<feature type="transmembrane region" description="Helical" evidence="1">
    <location>
        <begin position="171"/>
        <end position="190"/>
    </location>
</feature>
<evidence type="ECO:0008006" key="3">
    <source>
        <dbReference type="Google" id="ProtNLM"/>
    </source>
</evidence>
<organism evidence="2">
    <name type="scientific">Streptococcus parasanguinis</name>
    <dbReference type="NCBI Taxonomy" id="1318"/>
    <lineage>
        <taxon>Bacteria</taxon>
        <taxon>Bacillati</taxon>
        <taxon>Bacillota</taxon>
        <taxon>Bacilli</taxon>
        <taxon>Lactobacillales</taxon>
        <taxon>Streptococcaceae</taxon>
        <taxon>Streptococcus</taxon>
    </lineage>
</organism>
<feature type="transmembrane region" description="Helical" evidence="1">
    <location>
        <begin position="357"/>
        <end position="374"/>
    </location>
</feature>
<feature type="transmembrane region" description="Helical" evidence="1">
    <location>
        <begin position="34"/>
        <end position="52"/>
    </location>
</feature>
<feature type="transmembrane region" description="Helical" evidence="1">
    <location>
        <begin position="12"/>
        <end position="28"/>
    </location>
</feature>
<feature type="transmembrane region" description="Helical" evidence="1">
    <location>
        <begin position="220"/>
        <end position="235"/>
    </location>
</feature>
<feature type="transmembrane region" description="Helical" evidence="1">
    <location>
        <begin position="325"/>
        <end position="345"/>
    </location>
</feature>
<evidence type="ECO:0000313" key="2">
    <source>
        <dbReference type="EMBL" id="VYU38034.1"/>
    </source>
</evidence>
<name>A0A6N3EDK5_STRPA</name>
<dbReference type="RefSeq" id="WP_156672526.1">
    <property type="nucleotide sequence ID" value="NZ_CACRUC010000020.1"/>
</dbReference>
<feature type="transmembrane region" description="Helical" evidence="1">
    <location>
        <begin position="122"/>
        <end position="144"/>
    </location>
</feature>
<reference evidence="2" key="1">
    <citation type="submission" date="2019-11" db="EMBL/GenBank/DDBJ databases">
        <authorList>
            <person name="Feng L."/>
        </authorList>
    </citation>
    <scope>NUCLEOTIDE SEQUENCE</scope>
    <source>
        <strain evidence="2">SparasanguinisLFYP13</strain>
    </source>
</reference>
<feature type="transmembrane region" description="Helical" evidence="1">
    <location>
        <begin position="91"/>
        <end position="110"/>
    </location>
</feature>
<protein>
    <recommendedName>
        <fullName evidence="3">Polysaccharide polymerase</fullName>
    </recommendedName>
</protein>
<feature type="transmembrane region" description="Helical" evidence="1">
    <location>
        <begin position="380"/>
        <end position="397"/>
    </location>
</feature>
<proteinExistence type="predicted"/>
<gene>
    <name evidence="2" type="ORF">SPLFYP13_01705</name>
</gene>
<feature type="transmembrane region" description="Helical" evidence="1">
    <location>
        <begin position="242"/>
        <end position="261"/>
    </location>
</feature>